<evidence type="ECO:0000313" key="3">
    <source>
        <dbReference type="Proteomes" id="UP000220927"/>
    </source>
</evidence>
<gene>
    <name evidence="2" type="ORF">CO657_35725</name>
</gene>
<sequence length="82" mass="9303">MAMFYFQLLDHEGVRPMEMAYEFDSTEAAIKEARRALSEMAAEGLPASDCKMLSIEVFDAQRNPIREIRLVLEEIDKSTGTS</sequence>
<organism evidence="2 3">
    <name type="scientific">Rhizobium acidisoli</name>
    <dbReference type="NCBI Taxonomy" id="1538158"/>
    <lineage>
        <taxon>Bacteria</taxon>
        <taxon>Pseudomonadati</taxon>
        <taxon>Pseudomonadota</taxon>
        <taxon>Alphaproteobacteria</taxon>
        <taxon>Hyphomicrobiales</taxon>
        <taxon>Rhizobiaceae</taxon>
        <taxon>Rhizobium/Agrobacterium group</taxon>
        <taxon>Rhizobium</taxon>
    </lineage>
</organism>
<dbReference type="AlphaFoldDB" id="A0AAE5WV92"/>
<dbReference type="Pfam" id="PF21834">
    <property type="entry name" value="DUF6894"/>
    <property type="match status" value="1"/>
</dbReference>
<accession>A0AAE5WV92</accession>
<dbReference type="KEGG" id="rad:CO657_35725"/>
<geneLocation type="plasmid" evidence="3">
    <name>prapfh23d</name>
</geneLocation>
<dbReference type="EMBL" id="CP035002">
    <property type="protein sequence ID" value="QAS83133.1"/>
    <property type="molecule type" value="Genomic_DNA"/>
</dbReference>
<dbReference type="Proteomes" id="UP000220927">
    <property type="component" value="Plasmid pRapFH23d"/>
</dbReference>
<keyword evidence="2" id="KW-0614">Plasmid</keyword>
<feature type="domain" description="DUF6894" evidence="1">
    <location>
        <begin position="4"/>
        <end position="70"/>
    </location>
</feature>
<protein>
    <recommendedName>
        <fullName evidence="1">DUF6894 domain-containing protein</fullName>
    </recommendedName>
</protein>
<name>A0AAE5WV92_9HYPH</name>
<keyword evidence="3" id="KW-1185">Reference proteome</keyword>
<reference evidence="2 3" key="1">
    <citation type="submission" date="2019-01" db="EMBL/GenBank/DDBJ databases">
        <title>Genomic insights into the origins and evolution of symbiotic genes in the Phaseolus vulgaris microsymbionts.</title>
        <authorList>
            <person name="Tong W."/>
        </authorList>
    </citation>
    <scope>NUCLEOTIDE SEQUENCE [LARGE SCALE GENOMIC DNA]</scope>
    <source>
        <strain evidence="2 3">FH23</strain>
        <plasmid evidence="3">prapfh23d</plasmid>
    </source>
</reference>
<dbReference type="InterPro" id="IPR054189">
    <property type="entry name" value="DUF6894"/>
</dbReference>
<evidence type="ECO:0000313" key="2">
    <source>
        <dbReference type="EMBL" id="QAS83133.1"/>
    </source>
</evidence>
<proteinExistence type="predicted"/>
<dbReference type="RefSeq" id="WP_054184924.1">
    <property type="nucleotide sequence ID" value="NZ_CP035002.1"/>
</dbReference>
<evidence type="ECO:0000259" key="1">
    <source>
        <dbReference type="Pfam" id="PF21834"/>
    </source>
</evidence>